<evidence type="ECO:0000313" key="2">
    <source>
        <dbReference type="EMBL" id="MCQ4632771.1"/>
    </source>
</evidence>
<dbReference type="InterPro" id="IPR035437">
    <property type="entry name" value="SNase_OB-fold_sf"/>
</dbReference>
<evidence type="ECO:0000256" key="1">
    <source>
        <dbReference type="SAM" id="SignalP"/>
    </source>
</evidence>
<feature type="chain" id="PRO_5045720597" description="Endonuclease YncB(Thermonuclease family)" evidence="1">
    <location>
        <begin position="18"/>
        <end position="193"/>
    </location>
</feature>
<keyword evidence="1" id="KW-0732">Signal</keyword>
<dbReference type="Proteomes" id="UP000996601">
    <property type="component" value="Unassembled WGS sequence"/>
</dbReference>
<keyword evidence="3" id="KW-1185">Reference proteome</keyword>
<name>A0ABT1RCP1_9HYPH</name>
<gene>
    <name evidence="2" type="ORF">GB927_022210</name>
</gene>
<organism evidence="2 3">
    <name type="scientific">Shinella lacus</name>
    <dbReference type="NCBI Taxonomy" id="2654216"/>
    <lineage>
        <taxon>Bacteria</taxon>
        <taxon>Pseudomonadati</taxon>
        <taxon>Pseudomonadota</taxon>
        <taxon>Alphaproteobacteria</taxon>
        <taxon>Hyphomicrobiales</taxon>
        <taxon>Rhizobiaceae</taxon>
        <taxon>Shinella</taxon>
    </lineage>
</organism>
<dbReference type="RefSeq" id="WP_256119403.1">
    <property type="nucleotide sequence ID" value="NZ_WHSB02000009.1"/>
</dbReference>
<protein>
    <recommendedName>
        <fullName evidence="4">Endonuclease YncB(Thermonuclease family)</fullName>
    </recommendedName>
</protein>
<proteinExistence type="predicted"/>
<feature type="signal peptide" evidence="1">
    <location>
        <begin position="1"/>
        <end position="17"/>
    </location>
</feature>
<dbReference type="Gene3D" id="2.40.50.90">
    <property type="match status" value="1"/>
</dbReference>
<comment type="caution">
    <text evidence="2">The sequence shown here is derived from an EMBL/GenBank/DDBJ whole genome shotgun (WGS) entry which is preliminary data.</text>
</comment>
<evidence type="ECO:0000313" key="3">
    <source>
        <dbReference type="Proteomes" id="UP000996601"/>
    </source>
</evidence>
<reference evidence="2" key="1">
    <citation type="submission" date="2021-07" db="EMBL/GenBank/DDBJ databases">
        <title>Shinella sp. nov., a novel member of the genus Shinella from water.</title>
        <authorList>
            <person name="Deng Y."/>
        </authorList>
    </citation>
    <scope>NUCLEOTIDE SEQUENCE</scope>
    <source>
        <strain evidence="2">CPCC 100929</strain>
    </source>
</reference>
<sequence>MIAALLLLLVTTMAAMAAELLPGAASDDPIWTDKPVRVDRSKQTYERLAVEHIMTPLRIPVSSRVTVLDSTSFRDGDRLYVLTNAIAVDAKRFCRGEGGAIAVCGQKARIVLRQLVANRTLFCEQDFRIGPATFLTCTSGGKDIAQALIAAGAAWAATPEGVPAQQQAMQKKAGIWIDAECRALGRCPPVRRR</sequence>
<dbReference type="EMBL" id="WHSB02000009">
    <property type="protein sequence ID" value="MCQ4632771.1"/>
    <property type="molecule type" value="Genomic_DNA"/>
</dbReference>
<accession>A0ABT1RCP1</accession>
<dbReference type="SUPFAM" id="SSF50199">
    <property type="entry name" value="Staphylococcal nuclease"/>
    <property type="match status" value="1"/>
</dbReference>
<evidence type="ECO:0008006" key="4">
    <source>
        <dbReference type="Google" id="ProtNLM"/>
    </source>
</evidence>